<gene>
    <name evidence="1" type="ORF">GLOINDRAFT_12084</name>
</gene>
<proteinExistence type="predicted"/>
<evidence type="ECO:0000313" key="1">
    <source>
        <dbReference type="EMBL" id="ERZ96937.1"/>
    </source>
</evidence>
<dbReference type="AlphaFoldDB" id="U9SSB8"/>
<name>U9SSB8_RHIID</name>
<dbReference type="EMBL" id="KI300017">
    <property type="protein sequence ID" value="ERZ96937.1"/>
    <property type="molecule type" value="Genomic_DNA"/>
</dbReference>
<dbReference type="HOGENOM" id="CLU_2706143_0_0_1"/>
<sequence>MDRMVIIANCKLRNLKKKLQNNENNERTTKNNFTGINLPIKSADEFVYLIETRDPELCVDILFRSSMNPDEKK</sequence>
<protein>
    <submittedName>
        <fullName evidence="1">Uncharacterized protein</fullName>
    </submittedName>
</protein>
<organism evidence="1">
    <name type="scientific">Rhizophagus irregularis (strain DAOM 181602 / DAOM 197198 / MUCL 43194)</name>
    <name type="common">Arbuscular mycorrhizal fungus</name>
    <name type="synonym">Glomus intraradices</name>
    <dbReference type="NCBI Taxonomy" id="747089"/>
    <lineage>
        <taxon>Eukaryota</taxon>
        <taxon>Fungi</taxon>
        <taxon>Fungi incertae sedis</taxon>
        <taxon>Mucoromycota</taxon>
        <taxon>Glomeromycotina</taxon>
        <taxon>Glomeromycetes</taxon>
        <taxon>Glomerales</taxon>
        <taxon>Glomeraceae</taxon>
        <taxon>Rhizophagus</taxon>
    </lineage>
</organism>
<reference evidence="1" key="1">
    <citation type="submission" date="2013-07" db="EMBL/GenBank/DDBJ databases">
        <title>The genome of an arbuscular mycorrhizal fungus provides insights into the evolution of the oldest plant symbiosis.</title>
        <authorList>
            <consortium name="DOE Joint Genome Institute"/>
            <person name="Tisserant E."/>
            <person name="Malbreil M."/>
            <person name="Kuo A."/>
            <person name="Kohler A."/>
            <person name="Symeonidi A."/>
            <person name="Balestrini R."/>
            <person name="Charron P."/>
            <person name="Duensing N."/>
            <person name="Frei-dit-Frey N."/>
            <person name="Gianinazzi-Pearson V."/>
            <person name="Gilbert B."/>
            <person name="Handa Y."/>
            <person name="Hijri M."/>
            <person name="Kaul R."/>
            <person name="Kawaguchi M."/>
            <person name="Krajinski F."/>
            <person name="Lammers P."/>
            <person name="Lapierre D."/>
            <person name="Masclaux F.G."/>
            <person name="Murat C."/>
            <person name="Morin E."/>
            <person name="Ndikumana S."/>
            <person name="Pagni M."/>
            <person name="Petitpierre D."/>
            <person name="Requena N."/>
            <person name="Rosikiewicz P."/>
            <person name="Riley R."/>
            <person name="Saito K."/>
            <person name="San Clemente H."/>
            <person name="Shapiro H."/>
            <person name="van Tuinen D."/>
            <person name="Becard G."/>
            <person name="Bonfante P."/>
            <person name="Paszkowski U."/>
            <person name="Shachar-Hill Y."/>
            <person name="Young J.P."/>
            <person name="Sanders I.R."/>
            <person name="Henrissat B."/>
            <person name="Rensing S.A."/>
            <person name="Grigoriev I.V."/>
            <person name="Corradi N."/>
            <person name="Roux C."/>
            <person name="Martin F."/>
        </authorList>
    </citation>
    <scope>NUCLEOTIDE SEQUENCE</scope>
    <source>
        <strain evidence="1">DAOM 197198</strain>
    </source>
</reference>
<accession>U9SSB8</accession>